<dbReference type="GO" id="GO:0016787">
    <property type="term" value="F:hydrolase activity"/>
    <property type="evidence" value="ECO:0007669"/>
    <property type="project" value="UniProtKB-KW"/>
</dbReference>
<dbReference type="RefSeq" id="XP_008719930.1">
    <property type="nucleotide sequence ID" value="XM_008721708.1"/>
</dbReference>
<sequence>MASIPEIYGKPGHNGGSPTLLEKLDLAPALMSVFGTGLWQLLSGPFRGDQGSDTYKHHITHAFLRKFTVRLNSRQIHYLAPPLRTLYKQYCAAHASTPNIVTLKSGIDAFWVGSPDAKQVIIYFHGGGFSLDGGAEHLNYWGQDIGKHLNDKTPNAVSFLFLAYTLVPYATYPTQIREAVEALEYLTGNLKRSPSTISLAGDSAGGNMCLAVLSHLLHPHPDLPLLKLDSPLKSLILVAPWTSFRTDFPSAKTNAHRDIVSVEISRRWSTAYLAGAASTPYAEALDVDGDWWKGADTRVDQILCVVGSDELLLDPITQWVAKYRTATSEGHLEFVVGYREIHIAPLIEPFLADAVPTQQGEAIKSFLEARL</sequence>
<dbReference type="Proteomes" id="UP000030752">
    <property type="component" value="Unassembled WGS sequence"/>
</dbReference>
<dbReference type="InterPro" id="IPR029058">
    <property type="entry name" value="AB_hydrolase_fold"/>
</dbReference>
<dbReference type="PANTHER" id="PTHR48081">
    <property type="entry name" value="AB HYDROLASE SUPERFAMILY PROTEIN C4A8.06C"/>
    <property type="match status" value="1"/>
</dbReference>
<dbReference type="eggNOG" id="ENOG502S30A">
    <property type="taxonomic scope" value="Eukaryota"/>
</dbReference>
<protein>
    <recommendedName>
        <fullName evidence="2">Alpha/beta hydrolase fold-3 domain-containing protein</fullName>
    </recommendedName>
</protein>
<evidence type="ECO:0000313" key="4">
    <source>
        <dbReference type="Proteomes" id="UP000030752"/>
    </source>
</evidence>
<dbReference type="AlphaFoldDB" id="W2RMM4"/>
<dbReference type="GeneID" id="19974723"/>
<proteinExistence type="predicted"/>
<keyword evidence="4" id="KW-1185">Reference proteome</keyword>
<evidence type="ECO:0000256" key="1">
    <source>
        <dbReference type="ARBA" id="ARBA00022801"/>
    </source>
</evidence>
<accession>W2RMM4</accession>
<dbReference type="EMBL" id="KB822723">
    <property type="protein sequence ID" value="ETN37761.1"/>
    <property type="molecule type" value="Genomic_DNA"/>
</dbReference>
<dbReference type="Pfam" id="PF07859">
    <property type="entry name" value="Abhydrolase_3"/>
    <property type="match status" value="1"/>
</dbReference>
<gene>
    <name evidence="3" type="ORF">HMPREF1541_07384</name>
</gene>
<evidence type="ECO:0000259" key="2">
    <source>
        <dbReference type="Pfam" id="PF07859"/>
    </source>
</evidence>
<dbReference type="InParanoid" id="W2RMM4"/>
<dbReference type="PANTHER" id="PTHR48081:SF31">
    <property type="entry name" value="STERYL ACETYL HYDROLASE MUG81-RELATED"/>
    <property type="match status" value="1"/>
</dbReference>
<dbReference type="STRING" id="1220924.W2RMM4"/>
<name>W2RMM4_CYPE1</name>
<dbReference type="VEuPathDB" id="FungiDB:HMPREF1541_07384"/>
<feature type="domain" description="Alpha/beta hydrolase fold-3" evidence="2">
    <location>
        <begin position="121"/>
        <end position="329"/>
    </location>
</feature>
<dbReference type="InterPro" id="IPR050300">
    <property type="entry name" value="GDXG_lipolytic_enzyme"/>
</dbReference>
<organism evidence="3 4">
    <name type="scientific">Cyphellophora europaea (strain CBS 101466)</name>
    <name type="common">Phialophora europaea</name>
    <dbReference type="NCBI Taxonomy" id="1220924"/>
    <lineage>
        <taxon>Eukaryota</taxon>
        <taxon>Fungi</taxon>
        <taxon>Dikarya</taxon>
        <taxon>Ascomycota</taxon>
        <taxon>Pezizomycotina</taxon>
        <taxon>Eurotiomycetes</taxon>
        <taxon>Chaetothyriomycetidae</taxon>
        <taxon>Chaetothyriales</taxon>
        <taxon>Cyphellophoraceae</taxon>
        <taxon>Cyphellophora</taxon>
    </lineage>
</organism>
<reference evidence="3 4" key="1">
    <citation type="submission" date="2013-03" db="EMBL/GenBank/DDBJ databases">
        <title>The Genome Sequence of Phialophora europaea CBS 101466.</title>
        <authorList>
            <consortium name="The Broad Institute Genomics Platform"/>
            <person name="Cuomo C."/>
            <person name="de Hoog S."/>
            <person name="Gorbushina A."/>
            <person name="Walker B."/>
            <person name="Young S.K."/>
            <person name="Zeng Q."/>
            <person name="Gargeya S."/>
            <person name="Fitzgerald M."/>
            <person name="Haas B."/>
            <person name="Abouelleil A."/>
            <person name="Allen A.W."/>
            <person name="Alvarado L."/>
            <person name="Arachchi H.M."/>
            <person name="Berlin A.M."/>
            <person name="Chapman S.B."/>
            <person name="Gainer-Dewar J."/>
            <person name="Goldberg J."/>
            <person name="Griggs A."/>
            <person name="Gujja S."/>
            <person name="Hansen M."/>
            <person name="Howarth C."/>
            <person name="Imamovic A."/>
            <person name="Ireland A."/>
            <person name="Larimer J."/>
            <person name="McCowan C."/>
            <person name="Murphy C."/>
            <person name="Pearson M."/>
            <person name="Poon T.W."/>
            <person name="Priest M."/>
            <person name="Roberts A."/>
            <person name="Saif S."/>
            <person name="Shea T."/>
            <person name="Sisk P."/>
            <person name="Sykes S."/>
            <person name="Wortman J."/>
            <person name="Nusbaum C."/>
            <person name="Birren B."/>
        </authorList>
    </citation>
    <scope>NUCLEOTIDE SEQUENCE [LARGE SCALE GENOMIC DNA]</scope>
    <source>
        <strain evidence="3 4">CBS 101466</strain>
    </source>
</reference>
<evidence type="ECO:0000313" key="3">
    <source>
        <dbReference type="EMBL" id="ETN37761.1"/>
    </source>
</evidence>
<dbReference type="HOGENOM" id="CLU_042179_3_0_1"/>
<dbReference type="InterPro" id="IPR013094">
    <property type="entry name" value="AB_hydrolase_3"/>
</dbReference>
<dbReference type="OrthoDB" id="2152029at2759"/>
<dbReference type="Gene3D" id="3.40.50.1820">
    <property type="entry name" value="alpha/beta hydrolase"/>
    <property type="match status" value="1"/>
</dbReference>
<dbReference type="SUPFAM" id="SSF53474">
    <property type="entry name" value="alpha/beta-Hydrolases"/>
    <property type="match status" value="1"/>
</dbReference>
<keyword evidence="1" id="KW-0378">Hydrolase</keyword>